<comment type="caution">
    <text evidence="2">The sequence shown here is derived from an EMBL/GenBank/DDBJ whole genome shotgun (WGS) entry which is preliminary data.</text>
</comment>
<proteinExistence type="inferred from homology"/>
<dbReference type="InterPro" id="IPR001619">
    <property type="entry name" value="Sec1-like"/>
</dbReference>
<protein>
    <submittedName>
        <fullName evidence="2">Uncharacterized protein</fullName>
    </submittedName>
</protein>
<dbReference type="InterPro" id="IPR036045">
    <property type="entry name" value="Sec1-like_sf"/>
</dbReference>
<feature type="non-terminal residue" evidence="2">
    <location>
        <position position="1"/>
    </location>
</feature>
<dbReference type="InterPro" id="IPR043127">
    <property type="entry name" value="Sec-1-like_dom3a"/>
</dbReference>
<dbReference type="EMBL" id="BRYB01001687">
    <property type="protein sequence ID" value="GMI31128.1"/>
    <property type="molecule type" value="Genomic_DNA"/>
</dbReference>
<organism evidence="2 3">
    <name type="scientific">Tetraparma gracilis</name>
    <dbReference type="NCBI Taxonomy" id="2962635"/>
    <lineage>
        <taxon>Eukaryota</taxon>
        <taxon>Sar</taxon>
        <taxon>Stramenopiles</taxon>
        <taxon>Ochrophyta</taxon>
        <taxon>Bolidophyceae</taxon>
        <taxon>Parmales</taxon>
        <taxon>Triparmaceae</taxon>
        <taxon>Tetraparma</taxon>
    </lineage>
</organism>
<sequence>FLLSVKKQPSSIVTTLSSPATQRVAKELQKLSAADDLFVFRDGEMRSPMLLLLDRADDPVTPLLSQWTYQAMVHELLGMNNNRVILRGAPGVKKELEEVVLSPQADEFFGQHRFSNFGELAEAIAAMLEDFQRESKKNENIKSIEDMQNFMERYPEYRSRSHNVSKHVAIMGELGRLVEECQLMDVSAFEQELACSDDHSAHIRELYEKLSSPVVKTPDKLRLGLLYALRYETTGQVSSVKNAMASGGVSPDKIALIDTLLRYAGSAARSPGLYGKRDALSKFSKSLMTTVQGVSNVYSQHVPLMMETIKSAFKGTLSGDVFANASGGGAKPKDLFVYVVGGVTYEEARAVADFNKENAANGLSVVLGGSTVHNSTSFLEELRGL</sequence>
<accession>A0ABQ6MRS7</accession>
<dbReference type="InterPro" id="IPR027482">
    <property type="entry name" value="Sec1-like_dom2"/>
</dbReference>
<dbReference type="PANTHER" id="PTHR11679">
    <property type="entry name" value="VESICLE PROTEIN SORTING-ASSOCIATED"/>
    <property type="match status" value="1"/>
</dbReference>
<evidence type="ECO:0000256" key="1">
    <source>
        <dbReference type="ARBA" id="ARBA00009884"/>
    </source>
</evidence>
<dbReference type="Pfam" id="PF00995">
    <property type="entry name" value="Sec1"/>
    <property type="match status" value="1"/>
</dbReference>
<evidence type="ECO:0000313" key="2">
    <source>
        <dbReference type="EMBL" id="GMI31128.1"/>
    </source>
</evidence>
<dbReference type="Gene3D" id="3.40.50.1910">
    <property type="match status" value="1"/>
</dbReference>
<dbReference type="SUPFAM" id="SSF56815">
    <property type="entry name" value="Sec1/munc18-like (SM) proteins"/>
    <property type="match status" value="1"/>
</dbReference>
<evidence type="ECO:0000313" key="3">
    <source>
        <dbReference type="Proteomes" id="UP001165060"/>
    </source>
</evidence>
<gene>
    <name evidence="2" type="ORF">TeGR_g9716</name>
</gene>
<name>A0ABQ6MRS7_9STRA</name>
<dbReference type="Gene3D" id="1.25.40.60">
    <property type="match status" value="1"/>
</dbReference>
<reference evidence="2 3" key="1">
    <citation type="journal article" date="2023" name="Commun. Biol.">
        <title>Genome analysis of Parmales, the sister group of diatoms, reveals the evolutionary specialization of diatoms from phago-mixotrophs to photoautotrophs.</title>
        <authorList>
            <person name="Ban H."/>
            <person name="Sato S."/>
            <person name="Yoshikawa S."/>
            <person name="Yamada K."/>
            <person name="Nakamura Y."/>
            <person name="Ichinomiya M."/>
            <person name="Sato N."/>
            <person name="Blanc-Mathieu R."/>
            <person name="Endo H."/>
            <person name="Kuwata A."/>
            <person name="Ogata H."/>
        </authorList>
    </citation>
    <scope>NUCLEOTIDE SEQUENCE [LARGE SCALE GENOMIC DNA]</scope>
</reference>
<dbReference type="Gene3D" id="3.90.830.10">
    <property type="entry name" value="Syntaxin Binding Protein 1, Chain A, domain 2"/>
    <property type="match status" value="1"/>
</dbReference>
<comment type="similarity">
    <text evidence="1">Belongs to the STXBP/unc-18/SEC1 family.</text>
</comment>
<keyword evidence="3" id="KW-1185">Reference proteome</keyword>
<dbReference type="Proteomes" id="UP001165060">
    <property type="component" value="Unassembled WGS sequence"/>
</dbReference>